<feature type="domain" description="Mycothiol-dependent maleylpyruvate isomerase metal-binding" evidence="1">
    <location>
        <begin position="16"/>
        <end position="103"/>
    </location>
</feature>
<dbReference type="EMBL" id="JACHMH010000001">
    <property type="protein sequence ID" value="MBB4679027.1"/>
    <property type="molecule type" value="Genomic_DNA"/>
</dbReference>
<dbReference type="NCBIfam" id="TIGR03083">
    <property type="entry name" value="maleylpyruvate isomerase family mycothiol-dependent enzyme"/>
    <property type="match status" value="1"/>
</dbReference>
<dbReference type="InterPro" id="IPR017517">
    <property type="entry name" value="Maleyloyr_isom"/>
</dbReference>
<evidence type="ECO:0000313" key="2">
    <source>
        <dbReference type="EMBL" id="MBB4679027.1"/>
    </source>
</evidence>
<dbReference type="RefSeq" id="WP_185004824.1">
    <property type="nucleotide sequence ID" value="NZ_BAAAUI010000046.1"/>
</dbReference>
<dbReference type="Proteomes" id="UP000533598">
    <property type="component" value="Unassembled WGS sequence"/>
</dbReference>
<keyword evidence="3" id="KW-1185">Reference proteome</keyword>
<dbReference type="Pfam" id="PF11716">
    <property type="entry name" value="MDMPI_N"/>
    <property type="match status" value="1"/>
</dbReference>
<gene>
    <name evidence="2" type="ORF">HNR67_005145</name>
</gene>
<evidence type="ECO:0000259" key="1">
    <source>
        <dbReference type="Pfam" id="PF11716"/>
    </source>
</evidence>
<comment type="caution">
    <text evidence="2">The sequence shown here is derived from an EMBL/GenBank/DDBJ whole genome shotgun (WGS) entry which is preliminary data.</text>
</comment>
<sequence length="215" mass="23379">MDRDQILDWTCRQRLRLADFLESLPEAEWQSRSLCPEWTVYEVAAHMTISTRMTFGGLVKAAIRARGDFDRMEATLAIERAARFTPAELIVQVREHAGSAKRTPGSGLLDPLTDALVHAQDIARPLGRVLAMPVEPTVPALEHVMKSPFYGARKRFRGMRLVATDVEWTSGEGADEVRGPVGELLLLATGRAAGLAGLTGAGAERLASAFAQAGQ</sequence>
<dbReference type="Gene3D" id="1.20.120.450">
    <property type="entry name" value="dinb family like domain"/>
    <property type="match status" value="1"/>
</dbReference>
<protein>
    <submittedName>
        <fullName evidence="2">Uncharacterized protein (TIGR03083 family)</fullName>
    </submittedName>
</protein>
<reference evidence="2 3" key="1">
    <citation type="submission" date="2020-08" db="EMBL/GenBank/DDBJ databases">
        <title>Sequencing the genomes of 1000 actinobacteria strains.</title>
        <authorList>
            <person name="Klenk H.-P."/>
        </authorList>
    </citation>
    <scope>NUCLEOTIDE SEQUENCE [LARGE SCALE GENOMIC DNA]</scope>
    <source>
        <strain evidence="2 3">DSM 44230</strain>
    </source>
</reference>
<evidence type="ECO:0000313" key="3">
    <source>
        <dbReference type="Proteomes" id="UP000533598"/>
    </source>
</evidence>
<accession>A0A7W7FV83</accession>
<name>A0A7W7FV83_9PSEU</name>
<organism evidence="2 3">
    <name type="scientific">Crossiella cryophila</name>
    <dbReference type="NCBI Taxonomy" id="43355"/>
    <lineage>
        <taxon>Bacteria</taxon>
        <taxon>Bacillati</taxon>
        <taxon>Actinomycetota</taxon>
        <taxon>Actinomycetes</taxon>
        <taxon>Pseudonocardiales</taxon>
        <taxon>Pseudonocardiaceae</taxon>
        <taxon>Crossiella</taxon>
    </lineage>
</organism>
<dbReference type="GO" id="GO:0046872">
    <property type="term" value="F:metal ion binding"/>
    <property type="evidence" value="ECO:0007669"/>
    <property type="project" value="InterPro"/>
</dbReference>
<dbReference type="SUPFAM" id="SSF109854">
    <property type="entry name" value="DinB/YfiT-like putative metalloenzymes"/>
    <property type="match status" value="1"/>
</dbReference>
<dbReference type="AlphaFoldDB" id="A0A7W7FV83"/>
<proteinExistence type="predicted"/>
<dbReference type="InterPro" id="IPR034660">
    <property type="entry name" value="DinB/YfiT-like"/>
</dbReference>
<dbReference type="InterPro" id="IPR024344">
    <property type="entry name" value="MDMPI_metal-binding"/>
</dbReference>